<dbReference type="AlphaFoldDB" id="A0A3S4JBM6"/>
<evidence type="ECO:0000313" key="1">
    <source>
        <dbReference type="EMBL" id="VEB97561.1"/>
    </source>
</evidence>
<evidence type="ECO:0000313" key="2">
    <source>
        <dbReference type="Proteomes" id="UP000274122"/>
    </source>
</evidence>
<dbReference type="KEGG" id="clap:NCTC11466_02224"/>
<proteinExistence type="predicted"/>
<sequence>MLGNKNRVAAHGRLFAVVFRLGRCQAEGDKLFGVAGDGFRAFIDTVLAFFWAELETLAKRGAYKALKNAIGIVHCGTSFPTLKTVWYAVKAK</sequence>
<dbReference type="EMBL" id="LR134201">
    <property type="protein sequence ID" value="VEB97561.1"/>
    <property type="molecule type" value="Genomic_DNA"/>
</dbReference>
<gene>
    <name evidence="1" type="ORF">NCTC11466_02224</name>
</gene>
<dbReference type="Proteomes" id="UP000274122">
    <property type="component" value="Chromosome"/>
</dbReference>
<reference evidence="1 2" key="1">
    <citation type="submission" date="2018-12" db="EMBL/GenBank/DDBJ databases">
        <authorList>
            <consortium name="Pathogen Informatics"/>
        </authorList>
    </citation>
    <scope>NUCLEOTIDE SEQUENCE [LARGE SCALE GENOMIC DNA]</scope>
    <source>
        <strain evidence="1 2">NCTC11466</strain>
    </source>
</reference>
<keyword evidence="2" id="KW-1185">Reference proteome</keyword>
<name>A0A3S4JBM6_9ENTR</name>
<protein>
    <submittedName>
        <fullName evidence="1">Uncharacterized protein</fullName>
    </submittedName>
</protein>
<accession>A0A3S4JBM6</accession>
<organism evidence="1 2">
    <name type="scientific">Cedecea lapagei</name>
    <dbReference type="NCBI Taxonomy" id="158823"/>
    <lineage>
        <taxon>Bacteria</taxon>
        <taxon>Pseudomonadati</taxon>
        <taxon>Pseudomonadota</taxon>
        <taxon>Gammaproteobacteria</taxon>
        <taxon>Enterobacterales</taxon>
        <taxon>Enterobacteriaceae</taxon>
        <taxon>Cedecea</taxon>
    </lineage>
</organism>